<evidence type="ECO:0000256" key="6">
    <source>
        <dbReference type="ARBA" id="ARBA00023136"/>
    </source>
</evidence>
<evidence type="ECO:0000256" key="3">
    <source>
        <dbReference type="ARBA" id="ARBA00022475"/>
    </source>
</evidence>
<dbReference type="AlphaFoldDB" id="A0A5C6M8V3"/>
<dbReference type="PANTHER" id="PTHR37316:SF3">
    <property type="entry name" value="TEICHOIC ACID GLYCEROL-PHOSPHATE TRANSFERASE"/>
    <property type="match status" value="1"/>
</dbReference>
<evidence type="ECO:0000313" key="8">
    <source>
        <dbReference type="Proteomes" id="UP000321659"/>
    </source>
</evidence>
<comment type="subcellular location">
    <subcellularLocation>
        <location evidence="1">Cell membrane</location>
        <topology evidence="1">Peripheral membrane protein</topology>
    </subcellularLocation>
</comment>
<dbReference type="InterPro" id="IPR007554">
    <property type="entry name" value="Glycerophosphate_synth"/>
</dbReference>
<keyword evidence="3" id="KW-1003">Cell membrane</keyword>
<evidence type="ECO:0000256" key="2">
    <source>
        <dbReference type="ARBA" id="ARBA00010488"/>
    </source>
</evidence>
<dbReference type="GO" id="GO:0005886">
    <property type="term" value="C:plasma membrane"/>
    <property type="evidence" value="ECO:0007669"/>
    <property type="project" value="UniProtKB-SubCell"/>
</dbReference>
<name>A0A5C6M8V3_9LACO</name>
<dbReference type="RefSeq" id="WP_146302559.1">
    <property type="nucleotide sequence ID" value="NZ_JANXKU010000002.1"/>
</dbReference>
<comment type="caution">
    <text evidence="7">The sequence shown here is derived from an EMBL/GenBank/DDBJ whole genome shotgun (WGS) entry which is preliminary data.</text>
</comment>
<dbReference type="InterPro" id="IPR043148">
    <property type="entry name" value="TagF_C"/>
</dbReference>
<dbReference type="SUPFAM" id="SSF53756">
    <property type="entry name" value="UDP-Glycosyltransferase/glycogen phosphorylase"/>
    <property type="match status" value="1"/>
</dbReference>
<dbReference type="GO" id="GO:0047355">
    <property type="term" value="F:CDP-glycerol glycerophosphotransferase activity"/>
    <property type="evidence" value="ECO:0007669"/>
    <property type="project" value="InterPro"/>
</dbReference>
<evidence type="ECO:0000256" key="4">
    <source>
        <dbReference type="ARBA" id="ARBA00022679"/>
    </source>
</evidence>
<organism evidence="7 8">
    <name type="scientific">Dellaglioa algida</name>
    <dbReference type="NCBI Taxonomy" id="105612"/>
    <lineage>
        <taxon>Bacteria</taxon>
        <taxon>Bacillati</taxon>
        <taxon>Bacillota</taxon>
        <taxon>Bacilli</taxon>
        <taxon>Lactobacillales</taxon>
        <taxon>Lactobacillaceae</taxon>
        <taxon>Dellaglioa</taxon>
    </lineage>
</organism>
<sequence length="384" mass="44837">MKKKLIFIINNFFPAFIFPIKKNKIVVDSFRGNTFSGNGKYVTLELLKYSKNIDIVWLDKLGKMNSDKYPKNVRVVKYNSLSALYELATARVWIDDFRKKYMPRKKANQVYFQLWHGSIALKKIERDILDKLPEDYIKEAIRDGAYSDFMVSGSTFMTNLYKKSFWFSGDILEFGTPSLDSLKKNNNDEVNKIFSLKDENILLYAPTFRNSENKDIYNIPFLEIIRHLENSLGGNWKCIIKLHPNDQEFEKRLVDGGKIISGSTCSDIQMIINRSNLIITDYSSVMFDAILNNKKVLLYTPDYENYLNNERGFYFKFSELPFPQALNLTDLYSVIDSFDNDKYFENIKIFDSKIGRMENGNASYRTAKYIVEKIINLEGNSEKK</sequence>
<dbReference type="Proteomes" id="UP000321659">
    <property type="component" value="Unassembled WGS sequence"/>
</dbReference>
<evidence type="ECO:0000256" key="5">
    <source>
        <dbReference type="ARBA" id="ARBA00022944"/>
    </source>
</evidence>
<keyword evidence="6" id="KW-0472">Membrane</keyword>
<evidence type="ECO:0000256" key="1">
    <source>
        <dbReference type="ARBA" id="ARBA00004202"/>
    </source>
</evidence>
<accession>A0A5C6M8V3</accession>
<proteinExistence type="inferred from homology"/>
<keyword evidence="5" id="KW-0777">Teichoic acid biosynthesis</keyword>
<evidence type="ECO:0000313" key="7">
    <source>
        <dbReference type="EMBL" id="TWW11178.1"/>
    </source>
</evidence>
<keyword evidence="4" id="KW-0808">Transferase</keyword>
<protein>
    <recommendedName>
        <fullName evidence="9">Glycerophosphotransferase</fullName>
    </recommendedName>
</protein>
<dbReference type="Gene3D" id="3.40.50.12580">
    <property type="match status" value="1"/>
</dbReference>
<dbReference type="InterPro" id="IPR043149">
    <property type="entry name" value="TagF_N"/>
</dbReference>
<comment type="similarity">
    <text evidence="2">Belongs to the CDP-glycerol glycerophosphotransferase family.</text>
</comment>
<evidence type="ECO:0008006" key="9">
    <source>
        <dbReference type="Google" id="ProtNLM"/>
    </source>
</evidence>
<dbReference type="InterPro" id="IPR051612">
    <property type="entry name" value="Teichoic_Acid_Biosynth"/>
</dbReference>
<dbReference type="Gene3D" id="3.40.50.11820">
    <property type="match status" value="1"/>
</dbReference>
<dbReference type="EMBL" id="SRRQ01000004">
    <property type="protein sequence ID" value="TWW11178.1"/>
    <property type="molecule type" value="Genomic_DNA"/>
</dbReference>
<gene>
    <name evidence="7" type="ORF">LABALGLTS371_06930</name>
</gene>
<reference evidence="7 8" key="1">
    <citation type="submission" date="2019-04" db="EMBL/GenBank/DDBJ databases">
        <title>In vitro growth and metabolic characteristics of meat-borne Lactobacillus algidus strains.</title>
        <authorList>
            <person name="Sade E."/>
            <person name="Per J."/>
            <person name="Tytti H."/>
            <person name="Johanna B.K."/>
        </authorList>
    </citation>
    <scope>NUCLEOTIDE SEQUENCE [LARGE SCALE GENOMIC DNA]</scope>
    <source>
        <strain evidence="7 8">LTS37-1</strain>
    </source>
</reference>
<dbReference type="Pfam" id="PF04464">
    <property type="entry name" value="Glyphos_transf"/>
    <property type="match status" value="1"/>
</dbReference>
<dbReference type="GO" id="GO:0019350">
    <property type="term" value="P:teichoic acid biosynthetic process"/>
    <property type="evidence" value="ECO:0007669"/>
    <property type="project" value="UniProtKB-KW"/>
</dbReference>
<dbReference type="PANTHER" id="PTHR37316">
    <property type="entry name" value="TEICHOIC ACID GLYCEROL-PHOSPHATE PRIMASE"/>
    <property type="match status" value="1"/>
</dbReference>